<dbReference type="SMART" id="SM00245">
    <property type="entry name" value="TSPc"/>
    <property type="match status" value="1"/>
</dbReference>
<dbReference type="InterPro" id="IPR005151">
    <property type="entry name" value="Tail-specific_protease"/>
</dbReference>
<dbReference type="PANTHER" id="PTHR11261">
    <property type="entry name" value="INTERPHOTORECEPTOR RETINOID-BINDING PROTEIN"/>
    <property type="match status" value="1"/>
</dbReference>
<keyword evidence="1" id="KW-1133">Transmembrane helix</keyword>
<dbReference type="Pfam" id="PF03572">
    <property type="entry name" value="Peptidase_S41"/>
    <property type="match status" value="1"/>
</dbReference>
<dbReference type="EMBL" id="JAXAFO010000023">
    <property type="protein sequence ID" value="MDX6850372.1"/>
    <property type="molecule type" value="Genomic_DNA"/>
</dbReference>
<dbReference type="CDD" id="cd07563">
    <property type="entry name" value="Peptidase_S41_IRBP"/>
    <property type="match status" value="1"/>
</dbReference>
<dbReference type="Pfam" id="PF11918">
    <property type="entry name" value="Peptidase_S41_N"/>
    <property type="match status" value="1"/>
</dbReference>
<dbReference type="Gene3D" id="3.90.226.10">
    <property type="entry name" value="2-enoyl-CoA Hydratase, Chain A, domain 1"/>
    <property type="match status" value="1"/>
</dbReference>
<gene>
    <name evidence="3" type="ORF">SCD92_13445</name>
</gene>
<dbReference type="SUPFAM" id="SSF52096">
    <property type="entry name" value="ClpP/crotonase"/>
    <property type="match status" value="1"/>
</dbReference>
<comment type="caution">
    <text evidence="3">The sequence shown here is derived from an EMBL/GenBank/DDBJ whole genome shotgun (WGS) entry which is preliminary data.</text>
</comment>
<organism evidence="3 4">
    <name type="scientific">Gilvimarinus gilvus</name>
    <dbReference type="NCBI Taxonomy" id="3058038"/>
    <lineage>
        <taxon>Bacteria</taxon>
        <taxon>Pseudomonadati</taxon>
        <taxon>Pseudomonadota</taxon>
        <taxon>Gammaproteobacteria</taxon>
        <taxon>Cellvibrionales</taxon>
        <taxon>Cellvibrionaceae</taxon>
        <taxon>Gilvimarinus</taxon>
    </lineage>
</organism>
<reference evidence="3 4" key="1">
    <citation type="submission" date="2023-11" db="EMBL/GenBank/DDBJ databases">
        <title>Gilvimarinus fulvus sp. nov., isolated from the surface of Kelp.</title>
        <authorList>
            <person name="Sun Y.Y."/>
            <person name="Gong Y."/>
            <person name="Du Z.J."/>
        </authorList>
    </citation>
    <scope>NUCLEOTIDE SEQUENCE [LARGE SCALE GENOMIC DNA]</scope>
    <source>
        <strain evidence="3 4">SDUM040013</strain>
    </source>
</reference>
<dbReference type="Gene3D" id="3.30.750.44">
    <property type="match status" value="1"/>
</dbReference>
<proteinExistence type="predicted"/>
<feature type="domain" description="Tail specific protease" evidence="2">
    <location>
        <begin position="111"/>
        <end position="322"/>
    </location>
</feature>
<feature type="transmembrane region" description="Helical" evidence="1">
    <location>
        <begin position="12"/>
        <end position="33"/>
    </location>
</feature>
<sequence length="341" mass="38899">MLNRQQKIFPINTVVLIPLFIIFCFIFTIPNAFAKTPQQDVAKLPMSETQVRQSLTQTLKTFQQVYVFPDKAKQVSDTMLMNLEKGKYKGIKTRKEFAETFTQELKILTTDRHLSVNLVEDTSKTPTHIGTHEEDYLKNNFALERLEILKGNVGYIKLNKFYSDEEARPVVDAAFTFLERSDAIIIDLRECIGGSPELVRYIVSFFVEEDIHLWSIIDKHGTETYQAKSSKTEGRPVLKKDTPLYILTSSGTASAAEVFTYTLKHLKRATVVGEKTFGIAYLVGSERINDMFDGRFSMVRPYNPITKSDWELKGVLPHYSVTAQESLGKTLTLISEQQKNN</sequence>
<evidence type="ECO:0000256" key="1">
    <source>
        <dbReference type="SAM" id="Phobius"/>
    </source>
</evidence>
<dbReference type="PANTHER" id="PTHR11261:SF3">
    <property type="entry name" value="RETINOL-BINDING PROTEIN 3"/>
    <property type="match status" value="1"/>
</dbReference>
<evidence type="ECO:0000259" key="2">
    <source>
        <dbReference type="SMART" id="SM00245"/>
    </source>
</evidence>
<keyword evidence="4" id="KW-1185">Reference proteome</keyword>
<keyword evidence="1" id="KW-0472">Membrane</keyword>
<name>A0ABU4RZT5_9GAMM</name>
<dbReference type="Proteomes" id="UP001273505">
    <property type="component" value="Unassembled WGS sequence"/>
</dbReference>
<keyword evidence="1" id="KW-0812">Transmembrane</keyword>
<evidence type="ECO:0000313" key="3">
    <source>
        <dbReference type="EMBL" id="MDX6850372.1"/>
    </source>
</evidence>
<evidence type="ECO:0000313" key="4">
    <source>
        <dbReference type="Proteomes" id="UP001273505"/>
    </source>
</evidence>
<dbReference type="InterPro" id="IPR029045">
    <property type="entry name" value="ClpP/crotonase-like_dom_sf"/>
</dbReference>
<accession>A0ABU4RZT5</accession>
<dbReference type="RefSeq" id="WP_302722290.1">
    <property type="nucleotide sequence ID" value="NZ_JAULRU010000514.1"/>
</dbReference>
<protein>
    <submittedName>
        <fullName evidence="3">S41 family peptidase</fullName>
    </submittedName>
</protein>